<name>A0A4Y9RUM0_9CAUL</name>
<sequence length="165" mass="17968">MIVRTSLSVLMLAAALASPAQAQTTPPTASDPYRDQRALLDPADPAARDALLKARGEAYHRASDDQQTEGELRTTRALNDEIAAQNALADKADEAARLDYDAALARHQIEVSQGEEQARAATESARASQAQYDSDYAAWQEQVRLCRSGFREACTARPAWVRPAQ</sequence>
<dbReference type="AlphaFoldDB" id="A0A4Y9RUM0"/>
<feature type="chain" id="PRO_5021457114" description="Cell wall hydrolase" evidence="2">
    <location>
        <begin position="23"/>
        <end position="165"/>
    </location>
</feature>
<evidence type="ECO:0000313" key="3">
    <source>
        <dbReference type="EMBL" id="TFW11921.1"/>
    </source>
</evidence>
<organism evidence="3 4">
    <name type="scientific">Brevundimonas intermedia</name>
    <dbReference type="NCBI Taxonomy" id="74315"/>
    <lineage>
        <taxon>Bacteria</taxon>
        <taxon>Pseudomonadati</taxon>
        <taxon>Pseudomonadota</taxon>
        <taxon>Alphaproteobacteria</taxon>
        <taxon>Caulobacterales</taxon>
        <taxon>Caulobacteraceae</taxon>
        <taxon>Brevundimonas</taxon>
    </lineage>
</organism>
<evidence type="ECO:0000256" key="1">
    <source>
        <dbReference type="SAM" id="MobiDB-lite"/>
    </source>
</evidence>
<reference evidence="3 4" key="1">
    <citation type="submission" date="2019-03" db="EMBL/GenBank/DDBJ databases">
        <title>Draft genome of Brevundimonas sp. a heavy metal resistant soil bacteria.</title>
        <authorList>
            <person name="Soto J."/>
        </authorList>
    </citation>
    <scope>NUCLEOTIDE SEQUENCE [LARGE SCALE GENOMIC DNA]</scope>
    <source>
        <strain evidence="3 4">B-10</strain>
    </source>
</reference>
<keyword evidence="4" id="KW-1185">Reference proteome</keyword>
<evidence type="ECO:0008006" key="5">
    <source>
        <dbReference type="Google" id="ProtNLM"/>
    </source>
</evidence>
<evidence type="ECO:0000256" key="2">
    <source>
        <dbReference type="SAM" id="SignalP"/>
    </source>
</evidence>
<dbReference type="OrthoDB" id="7205994at2"/>
<protein>
    <recommendedName>
        <fullName evidence="5">Cell wall hydrolase</fullName>
    </recommendedName>
</protein>
<comment type="caution">
    <text evidence="3">The sequence shown here is derived from an EMBL/GenBank/DDBJ whole genome shotgun (WGS) entry which is preliminary data.</text>
</comment>
<proteinExistence type="predicted"/>
<gene>
    <name evidence="3" type="ORF">EGY25_07615</name>
</gene>
<feature type="compositionally biased region" description="Low complexity" evidence="1">
    <location>
        <begin position="19"/>
        <end position="31"/>
    </location>
</feature>
<accession>A0A4Y9RUM0</accession>
<evidence type="ECO:0000313" key="4">
    <source>
        <dbReference type="Proteomes" id="UP000298216"/>
    </source>
</evidence>
<dbReference type="RefSeq" id="WP_135194410.1">
    <property type="nucleotide sequence ID" value="NZ_SPVH01000006.1"/>
</dbReference>
<keyword evidence="2" id="KW-0732">Signal</keyword>
<dbReference type="Proteomes" id="UP000298216">
    <property type="component" value="Unassembled WGS sequence"/>
</dbReference>
<dbReference type="EMBL" id="SPVH01000006">
    <property type="protein sequence ID" value="TFW11921.1"/>
    <property type="molecule type" value="Genomic_DNA"/>
</dbReference>
<feature type="region of interest" description="Disordered" evidence="1">
    <location>
        <begin position="19"/>
        <end position="47"/>
    </location>
</feature>
<feature type="signal peptide" evidence="2">
    <location>
        <begin position="1"/>
        <end position="22"/>
    </location>
</feature>